<organism evidence="1">
    <name type="scientific">marine sediment metagenome</name>
    <dbReference type="NCBI Taxonomy" id="412755"/>
    <lineage>
        <taxon>unclassified sequences</taxon>
        <taxon>metagenomes</taxon>
        <taxon>ecological metagenomes</taxon>
    </lineage>
</organism>
<feature type="non-terminal residue" evidence="1">
    <location>
        <position position="81"/>
    </location>
</feature>
<dbReference type="SUPFAM" id="SSF53448">
    <property type="entry name" value="Nucleotide-diphospho-sugar transferases"/>
    <property type="match status" value="1"/>
</dbReference>
<reference evidence="1" key="1">
    <citation type="journal article" date="2014" name="Front. Microbiol.">
        <title>High frequency of phylogenetically diverse reductive dehalogenase-homologous genes in deep subseafloor sedimentary metagenomes.</title>
        <authorList>
            <person name="Kawai M."/>
            <person name="Futagami T."/>
            <person name="Toyoda A."/>
            <person name="Takaki Y."/>
            <person name="Nishi S."/>
            <person name="Hori S."/>
            <person name="Arai W."/>
            <person name="Tsubouchi T."/>
            <person name="Morono Y."/>
            <person name="Uchiyama I."/>
            <person name="Ito T."/>
            <person name="Fujiyama A."/>
            <person name="Inagaki F."/>
            <person name="Takami H."/>
        </authorList>
    </citation>
    <scope>NUCLEOTIDE SEQUENCE</scope>
    <source>
        <strain evidence="1">Expedition CK06-06</strain>
    </source>
</reference>
<dbReference type="AlphaFoldDB" id="X0YPJ9"/>
<evidence type="ECO:0000313" key="1">
    <source>
        <dbReference type="EMBL" id="GAG50373.1"/>
    </source>
</evidence>
<name>X0YPJ9_9ZZZZ</name>
<dbReference type="InterPro" id="IPR029044">
    <property type="entry name" value="Nucleotide-diphossugar_trans"/>
</dbReference>
<proteinExistence type="predicted"/>
<gene>
    <name evidence="1" type="ORF">S01H1_77342</name>
</gene>
<sequence>MANPNFKSKIEYPKTIFIDHTNYDTYGFCVADLMKRVETEWFVYIHGDVELTPYCFEVMKKYMRPDVGIIESERIHFDGKK</sequence>
<comment type="caution">
    <text evidence="1">The sequence shown here is derived from an EMBL/GenBank/DDBJ whole genome shotgun (WGS) entry which is preliminary data.</text>
</comment>
<protein>
    <submittedName>
        <fullName evidence="1">Uncharacterized protein</fullName>
    </submittedName>
</protein>
<accession>X0YPJ9</accession>
<dbReference type="EMBL" id="BARS01051972">
    <property type="protein sequence ID" value="GAG50373.1"/>
    <property type="molecule type" value="Genomic_DNA"/>
</dbReference>